<dbReference type="Gene3D" id="3.90.930.1">
    <property type="match status" value="1"/>
</dbReference>
<comment type="caution">
    <text evidence="12">The sequence shown here is derived from an EMBL/GenBank/DDBJ whole genome shotgun (WGS) entry which is preliminary data.</text>
</comment>
<sequence length="343" mass="39064">MKYFLPHLVRCAAYLLFLCFSTPLSAQETIVTYIKKNGGNTPHKDSAAYTSILRLLPNESGLYELNDYYATGDLKRHGWVKTIDPRRLRFEGLVETYYDNGILEATVYYADDKLIDTAKRYYRNGVLRESRVYLASMETPNEFLFTEMNSRLVYYADSMGNVQVRDGNGEIEIATNNTDIERGNYTAGRREGRWEGTFQKAKYRFEEWYENGILTKGMTTDSLGNQHTYQERDIQPEYPGGIQKLRTFIAQNYRYPPRAIQAKVVGQVVISFVVDKTGSVTDFEIVDDLGYGTGAVGIDVIKKAQDWIPGNQRGIPVRVKYSLPIRLNLASPSLPPTRKSSSP</sequence>
<keyword evidence="5" id="KW-0997">Cell inner membrane</keyword>
<dbReference type="PROSITE" id="PS52015">
    <property type="entry name" value="TONB_CTD"/>
    <property type="match status" value="1"/>
</dbReference>
<dbReference type="PANTHER" id="PTHR33446">
    <property type="entry name" value="PROTEIN TONB-RELATED"/>
    <property type="match status" value="1"/>
</dbReference>
<dbReference type="SUPFAM" id="SSF82185">
    <property type="entry name" value="Histone H3 K4-specific methyltransferase SET7/9 N-terminal domain"/>
    <property type="match status" value="1"/>
</dbReference>
<feature type="chain" id="PRO_5020513537" evidence="10">
    <location>
        <begin position="27"/>
        <end position="343"/>
    </location>
</feature>
<evidence type="ECO:0000256" key="2">
    <source>
        <dbReference type="ARBA" id="ARBA00006555"/>
    </source>
</evidence>
<dbReference type="AlphaFoldDB" id="A0A4U0P2K2"/>
<dbReference type="InterPro" id="IPR037682">
    <property type="entry name" value="TonB_C"/>
</dbReference>
<dbReference type="GO" id="GO:0015031">
    <property type="term" value="P:protein transport"/>
    <property type="evidence" value="ECO:0007669"/>
    <property type="project" value="UniProtKB-KW"/>
</dbReference>
<evidence type="ECO:0000256" key="7">
    <source>
        <dbReference type="ARBA" id="ARBA00022927"/>
    </source>
</evidence>
<evidence type="ECO:0000313" key="13">
    <source>
        <dbReference type="Proteomes" id="UP000306808"/>
    </source>
</evidence>
<proteinExistence type="inferred from homology"/>
<evidence type="ECO:0000256" key="6">
    <source>
        <dbReference type="ARBA" id="ARBA00022692"/>
    </source>
</evidence>
<dbReference type="PANTHER" id="PTHR33446:SF2">
    <property type="entry name" value="PROTEIN TONB"/>
    <property type="match status" value="1"/>
</dbReference>
<evidence type="ECO:0000256" key="4">
    <source>
        <dbReference type="ARBA" id="ARBA00022475"/>
    </source>
</evidence>
<dbReference type="Pfam" id="PF07661">
    <property type="entry name" value="MORN_2"/>
    <property type="match status" value="1"/>
</dbReference>
<protein>
    <submittedName>
        <fullName evidence="12">TonB family protein</fullName>
    </submittedName>
</protein>
<keyword evidence="10" id="KW-0732">Signal</keyword>
<dbReference type="EMBL" id="SUME01000003">
    <property type="protein sequence ID" value="TJZ61465.1"/>
    <property type="molecule type" value="Genomic_DNA"/>
</dbReference>
<comment type="subcellular location">
    <subcellularLocation>
        <location evidence="1">Cell inner membrane</location>
        <topology evidence="1">Single-pass membrane protein</topology>
        <orientation evidence="1">Periplasmic side</orientation>
    </subcellularLocation>
</comment>
<accession>A0A4U0P2K2</accession>
<feature type="domain" description="TonB C-terminal" evidence="11">
    <location>
        <begin position="240"/>
        <end position="336"/>
    </location>
</feature>
<evidence type="ECO:0000256" key="9">
    <source>
        <dbReference type="ARBA" id="ARBA00023136"/>
    </source>
</evidence>
<dbReference type="Pfam" id="PF03544">
    <property type="entry name" value="TonB_C"/>
    <property type="match status" value="1"/>
</dbReference>
<name>A0A4U0P2K2_9SPHI</name>
<dbReference type="NCBIfam" id="TIGR01352">
    <property type="entry name" value="tonB_Cterm"/>
    <property type="match status" value="1"/>
</dbReference>
<keyword evidence="3" id="KW-0813">Transport</keyword>
<keyword evidence="13" id="KW-1185">Reference proteome</keyword>
<dbReference type="GO" id="GO:0055085">
    <property type="term" value="P:transmembrane transport"/>
    <property type="evidence" value="ECO:0007669"/>
    <property type="project" value="InterPro"/>
</dbReference>
<dbReference type="SUPFAM" id="SSF74653">
    <property type="entry name" value="TolA/TonB C-terminal domain"/>
    <property type="match status" value="1"/>
</dbReference>
<keyword evidence="9" id="KW-0472">Membrane</keyword>
<evidence type="ECO:0000256" key="5">
    <source>
        <dbReference type="ARBA" id="ARBA00022519"/>
    </source>
</evidence>
<keyword evidence="4" id="KW-1003">Cell membrane</keyword>
<dbReference type="GO" id="GO:0031992">
    <property type="term" value="F:energy transducer activity"/>
    <property type="evidence" value="ECO:0007669"/>
    <property type="project" value="TreeGrafter"/>
</dbReference>
<dbReference type="InterPro" id="IPR006260">
    <property type="entry name" value="TonB/TolA_C"/>
</dbReference>
<evidence type="ECO:0000256" key="8">
    <source>
        <dbReference type="ARBA" id="ARBA00022989"/>
    </source>
</evidence>
<dbReference type="Proteomes" id="UP000306808">
    <property type="component" value="Unassembled WGS sequence"/>
</dbReference>
<dbReference type="InterPro" id="IPR051045">
    <property type="entry name" value="TonB-dependent_transducer"/>
</dbReference>
<keyword evidence="6" id="KW-0812">Transmembrane</keyword>
<dbReference type="Gene3D" id="3.30.1150.10">
    <property type="match status" value="1"/>
</dbReference>
<reference evidence="12 13" key="1">
    <citation type="submission" date="2019-04" db="EMBL/GenBank/DDBJ databases">
        <title>Sphingobacterium olei sp. nov., isolated from oil-contaminated soil.</title>
        <authorList>
            <person name="Liu B."/>
        </authorList>
    </citation>
    <scope>NUCLEOTIDE SEQUENCE [LARGE SCALE GENOMIC DNA]</scope>
    <source>
        <strain evidence="12 13">HAL-9</strain>
    </source>
</reference>
<dbReference type="InterPro" id="IPR011652">
    <property type="entry name" value="MORN_2"/>
</dbReference>
<evidence type="ECO:0000256" key="3">
    <source>
        <dbReference type="ARBA" id="ARBA00022448"/>
    </source>
</evidence>
<evidence type="ECO:0000256" key="1">
    <source>
        <dbReference type="ARBA" id="ARBA00004383"/>
    </source>
</evidence>
<dbReference type="RefSeq" id="WP_136901112.1">
    <property type="nucleotide sequence ID" value="NZ_SUME01000003.1"/>
</dbReference>
<dbReference type="GO" id="GO:0098797">
    <property type="term" value="C:plasma membrane protein complex"/>
    <property type="evidence" value="ECO:0007669"/>
    <property type="project" value="TreeGrafter"/>
</dbReference>
<evidence type="ECO:0000313" key="12">
    <source>
        <dbReference type="EMBL" id="TJZ61465.1"/>
    </source>
</evidence>
<keyword evidence="8" id="KW-1133">Transmembrane helix</keyword>
<evidence type="ECO:0000256" key="10">
    <source>
        <dbReference type="SAM" id="SignalP"/>
    </source>
</evidence>
<comment type="similarity">
    <text evidence="2">Belongs to the TonB family.</text>
</comment>
<keyword evidence="7" id="KW-0653">Protein transport</keyword>
<dbReference type="OrthoDB" id="649093at2"/>
<evidence type="ECO:0000259" key="11">
    <source>
        <dbReference type="PROSITE" id="PS52015"/>
    </source>
</evidence>
<gene>
    <name evidence="12" type="ORF">FAZ15_09745</name>
</gene>
<organism evidence="12 13">
    <name type="scientific">Sphingobacterium olei</name>
    <dbReference type="NCBI Taxonomy" id="2571155"/>
    <lineage>
        <taxon>Bacteria</taxon>
        <taxon>Pseudomonadati</taxon>
        <taxon>Bacteroidota</taxon>
        <taxon>Sphingobacteriia</taxon>
        <taxon>Sphingobacteriales</taxon>
        <taxon>Sphingobacteriaceae</taxon>
        <taxon>Sphingobacterium</taxon>
    </lineage>
</organism>
<feature type="signal peptide" evidence="10">
    <location>
        <begin position="1"/>
        <end position="26"/>
    </location>
</feature>